<dbReference type="RefSeq" id="WP_141149191.1">
    <property type="nucleotide sequence ID" value="NZ_VHLG01000006.1"/>
</dbReference>
<dbReference type="InterPro" id="IPR006448">
    <property type="entry name" value="Phage_term_ssu_P27"/>
</dbReference>
<protein>
    <submittedName>
        <fullName evidence="1">Phage terminase small subunit P27 family</fullName>
    </submittedName>
</protein>
<sequence>MGTTRGPKAEPRELVNALTDMPVMPACLPEAMSAEWQTVVSDLIEREILNEAMLGTVETFIRAKWNERQAQTAIDEFGAVVRGADGSLKQNPACSLLGKSQAVIVRLSAELGLTPASRARTGMKQEKDDENDQFGLFSF</sequence>
<dbReference type="Pfam" id="PF05119">
    <property type="entry name" value="Terminase_4"/>
    <property type="match status" value="1"/>
</dbReference>
<dbReference type="EMBL" id="VHLG01000006">
    <property type="protein sequence ID" value="TPW30328.1"/>
    <property type="molecule type" value="Genomic_DNA"/>
</dbReference>
<gene>
    <name evidence="1" type="ORF">FJU08_11655</name>
</gene>
<evidence type="ECO:0000313" key="2">
    <source>
        <dbReference type="Proteomes" id="UP000318801"/>
    </source>
</evidence>
<reference evidence="1 2" key="1">
    <citation type="submission" date="2019-06" db="EMBL/GenBank/DDBJ databases">
        <authorList>
            <person name="Li M."/>
        </authorList>
    </citation>
    <scope>NUCLEOTIDE SEQUENCE [LARGE SCALE GENOMIC DNA]</scope>
    <source>
        <strain evidence="1 2">BGMRC2036</strain>
    </source>
</reference>
<organism evidence="1 2">
    <name type="scientific">Martelella alba</name>
    <dbReference type="NCBI Taxonomy" id="2590451"/>
    <lineage>
        <taxon>Bacteria</taxon>
        <taxon>Pseudomonadati</taxon>
        <taxon>Pseudomonadota</taxon>
        <taxon>Alphaproteobacteria</taxon>
        <taxon>Hyphomicrobiales</taxon>
        <taxon>Aurantimonadaceae</taxon>
        <taxon>Martelella</taxon>
    </lineage>
</organism>
<dbReference type="NCBIfam" id="TIGR01558">
    <property type="entry name" value="sm_term_P27"/>
    <property type="match status" value="1"/>
</dbReference>
<dbReference type="AlphaFoldDB" id="A0A506U9X2"/>
<dbReference type="OrthoDB" id="7843333at2"/>
<accession>A0A506U9X2</accession>
<comment type="caution">
    <text evidence="1">The sequence shown here is derived from an EMBL/GenBank/DDBJ whole genome shotgun (WGS) entry which is preliminary data.</text>
</comment>
<keyword evidence="2" id="KW-1185">Reference proteome</keyword>
<name>A0A506U9X2_9HYPH</name>
<dbReference type="Proteomes" id="UP000318801">
    <property type="component" value="Unassembled WGS sequence"/>
</dbReference>
<evidence type="ECO:0000313" key="1">
    <source>
        <dbReference type="EMBL" id="TPW30328.1"/>
    </source>
</evidence>
<proteinExistence type="predicted"/>